<keyword evidence="1" id="KW-0472">Membrane</keyword>
<evidence type="ECO:0000313" key="3">
    <source>
        <dbReference type="EMBL" id="CRZ02301.1"/>
    </source>
</evidence>
<protein>
    <submittedName>
        <fullName evidence="3">Uncharacterized protein</fullName>
    </submittedName>
</protein>
<reference evidence="3" key="1">
    <citation type="submission" date="2015-04" db="EMBL/GenBank/DDBJ databases">
        <title>The genome sequence of the plant pathogenic Rhizarian Plasmodiophora brassicae reveals insights in its biotrophic life cycle and the origin of chitin synthesis.</title>
        <authorList>
            <person name="Schwelm A."/>
            <person name="Fogelqvist J."/>
            <person name="Knaust A."/>
            <person name="Julke S."/>
            <person name="Lilja T."/>
            <person name="Dhandapani V."/>
            <person name="Bonilla-Rosso G."/>
            <person name="Karlsson M."/>
            <person name="Shevchenko A."/>
            <person name="Choi S.R."/>
            <person name="Kim H.G."/>
            <person name="Park J.Y."/>
            <person name="Lim Y.P."/>
            <person name="Ludwig-Muller J."/>
            <person name="Dixelius C."/>
        </authorList>
    </citation>
    <scope>NUCLEOTIDE SEQUENCE</scope>
    <source>
        <tissue evidence="3">Potato root galls</tissue>
    </source>
</reference>
<organism evidence="3">
    <name type="scientific">Spongospora subterranea</name>
    <dbReference type="NCBI Taxonomy" id="70186"/>
    <lineage>
        <taxon>Eukaryota</taxon>
        <taxon>Sar</taxon>
        <taxon>Rhizaria</taxon>
        <taxon>Endomyxa</taxon>
        <taxon>Phytomyxea</taxon>
        <taxon>Plasmodiophorida</taxon>
        <taxon>Plasmodiophoridae</taxon>
        <taxon>Spongospora</taxon>
    </lineage>
</organism>
<keyword evidence="2" id="KW-0732">Signal</keyword>
<feature type="chain" id="PRO_5005223596" evidence="2">
    <location>
        <begin position="20"/>
        <end position="212"/>
    </location>
</feature>
<sequence>MSKLFPLLLVTALIGAISASGFDTMGHFSACAKDRDKLCRNVHGLAKVMSCLSDHDQDLSEKCKHAIETRPLFKCAHDAMKFCPDIKTHHELLMCIWQHKQEVSDQCKKSLMPPTMPFFLGDYDTEDPKTPHQYKITTPDMRRHNTISDGVASKTTRNQGHHEVSNNYAMILSFNLGVAMTLLVLAAATVTYSRCRANKEFDDMDSIIYQRI</sequence>
<accession>A0A0H5QLT1</accession>
<keyword evidence="1" id="KW-1133">Transmembrane helix</keyword>
<dbReference type="AlphaFoldDB" id="A0A0H5QLT1"/>
<keyword evidence="1" id="KW-0812">Transmembrane</keyword>
<proteinExistence type="predicted"/>
<evidence type="ECO:0000256" key="2">
    <source>
        <dbReference type="SAM" id="SignalP"/>
    </source>
</evidence>
<feature type="transmembrane region" description="Helical" evidence="1">
    <location>
        <begin position="168"/>
        <end position="192"/>
    </location>
</feature>
<evidence type="ECO:0000256" key="1">
    <source>
        <dbReference type="SAM" id="Phobius"/>
    </source>
</evidence>
<feature type="signal peptide" evidence="2">
    <location>
        <begin position="1"/>
        <end position="19"/>
    </location>
</feature>
<dbReference type="EMBL" id="HACM01001859">
    <property type="protein sequence ID" value="CRZ02301.1"/>
    <property type="molecule type" value="Transcribed_RNA"/>
</dbReference>
<name>A0A0H5QLT1_9EUKA</name>